<accession>A0A0G0NJC3</accession>
<dbReference type="GO" id="GO:0006412">
    <property type="term" value="P:translation"/>
    <property type="evidence" value="ECO:0007669"/>
    <property type="project" value="UniProtKB-UniRule"/>
</dbReference>
<gene>
    <name evidence="4" type="primary">rplW</name>
    <name evidence="5" type="ORF">UT08_C0002G0041</name>
</gene>
<dbReference type="GO" id="GO:1990904">
    <property type="term" value="C:ribonucleoprotein complex"/>
    <property type="evidence" value="ECO:0007669"/>
    <property type="project" value="UniProtKB-KW"/>
</dbReference>
<organism evidence="5 6">
    <name type="scientific">Candidatus Woesebacteria bacterium GW2011_GWB1_38_8</name>
    <dbReference type="NCBI Taxonomy" id="1618570"/>
    <lineage>
        <taxon>Bacteria</taxon>
        <taxon>Candidatus Woeseibacteriota</taxon>
    </lineage>
</organism>
<dbReference type="InterPro" id="IPR012677">
    <property type="entry name" value="Nucleotide-bd_a/b_plait_sf"/>
</dbReference>
<dbReference type="InterPro" id="IPR013025">
    <property type="entry name" value="Ribosomal_uL23-like"/>
</dbReference>
<dbReference type="HAMAP" id="MF_01369_B">
    <property type="entry name" value="Ribosomal_uL23_B"/>
    <property type="match status" value="1"/>
</dbReference>
<dbReference type="STRING" id="1618570.UT08_C0002G0041"/>
<dbReference type="SUPFAM" id="SSF54189">
    <property type="entry name" value="Ribosomal proteins S24e, L23 and L15e"/>
    <property type="match status" value="1"/>
</dbReference>
<dbReference type="AlphaFoldDB" id="A0A0G0NJC3"/>
<reference evidence="5 6" key="1">
    <citation type="journal article" date="2015" name="Nature">
        <title>rRNA introns, odd ribosomes, and small enigmatic genomes across a large radiation of phyla.</title>
        <authorList>
            <person name="Brown C.T."/>
            <person name="Hug L.A."/>
            <person name="Thomas B.C."/>
            <person name="Sharon I."/>
            <person name="Castelle C.J."/>
            <person name="Singh A."/>
            <person name="Wilkins M.J."/>
            <person name="Williams K.H."/>
            <person name="Banfield J.F."/>
        </authorList>
    </citation>
    <scope>NUCLEOTIDE SEQUENCE [LARGE SCALE GENOMIC DNA]</scope>
</reference>
<dbReference type="EMBL" id="LBVL01000002">
    <property type="protein sequence ID" value="KKQ86019.1"/>
    <property type="molecule type" value="Genomic_DNA"/>
</dbReference>
<keyword evidence="3 4" id="KW-0687">Ribonucleoprotein</keyword>
<proteinExistence type="inferred from homology"/>
<comment type="similarity">
    <text evidence="1 4">Belongs to the universal ribosomal protein uL23 family.</text>
</comment>
<evidence type="ECO:0000256" key="3">
    <source>
        <dbReference type="ARBA" id="ARBA00023274"/>
    </source>
</evidence>
<protein>
    <recommendedName>
        <fullName evidence="4">Large ribosomal subunit protein uL23</fullName>
    </recommendedName>
</protein>
<dbReference type="GO" id="GO:0005840">
    <property type="term" value="C:ribosome"/>
    <property type="evidence" value="ECO:0007669"/>
    <property type="project" value="UniProtKB-KW"/>
</dbReference>
<dbReference type="Proteomes" id="UP000034081">
    <property type="component" value="Unassembled WGS sequence"/>
</dbReference>
<comment type="caution">
    <text evidence="5">The sequence shown here is derived from an EMBL/GenBank/DDBJ whole genome shotgun (WGS) entry which is preliminary data.</text>
</comment>
<keyword evidence="4" id="KW-0699">rRNA-binding</keyword>
<sequence>MKLEPIITEKTLKLAQAGKYTFRVDKNLTKYQIKKLVNDIFNVHTQRIWTIKVAGEVKKTTRGEKRIIKPTKKAIVSLKEKEKIDLFETKKK</sequence>
<keyword evidence="4" id="KW-0694">RNA-binding</keyword>
<keyword evidence="2 4" id="KW-0689">Ribosomal protein</keyword>
<evidence type="ECO:0000313" key="5">
    <source>
        <dbReference type="EMBL" id="KKQ86019.1"/>
    </source>
</evidence>
<evidence type="ECO:0000313" key="6">
    <source>
        <dbReference type="Proteomes" id="UP000034081"/>
    </source>
</evidence>
<name>A0A0G0NJC3_9BACT</name>
<evidence type="ECO:0000256" key="2">
    <source>
        <dbReference type="ARBA" id="ARBA00022980"/>
    </source>
</evidence>
<comment type="function">
    <text evidence="4">One of the early assembly proteins it binds 23S rRNA. One of the proteins that surrounds the polypeptide exit tunnel on the outside of the ribosome. Forms the main docking site for trigger factor binding to the ribosome.</text>
</comment>
<dbReference type="Pfam" id="PF00276">
    <property type="entry name" value="Ribosomal_L23"/>
    <property type="match status" value="1"/>
</dbReference>
<evidence type="ECO:0000256" key="1">
    <source>
        <dbReference type="ARBA" id="ARBA00006700"/>
    </source>
</evidence>
<evidence type="ECO:0000256" key="4">
    <source>
        <dbReference type="HAMAP-Rule" id="MF_01369"/>
    </source>
</evidence>
<dbReference type="GO" id="GO:0003735">
    <property type="term" value="F:structural constituent of ribosome"/>
    <property type="evidence" value="ECO:0007669"/>
    <property type="project" value="InterPro"/>
</dbReference>
<dbReference type="Gene3D" id="3.30.70.330">
    <property type="match status" value="1"/>
</dbReference>
<dbReference type="InterPro" id="IPR012678">
    <property type="entry name" value="Ribosomal_uL23/eL15/eS24_sf"/>
</dbReference>
<comment type="subunit">
    <text evidence="4">Part of the 50S ribosomal subunit. Contacts protein L29, and trigger factor when it is bound to the ribosome.</text>
</comment>
<dbReference type="GO" id="GO:0019843">
    <property type="term" value="F:rRNA binding"/>
    <property type="evidence" value="ECO:0007669"/>
    <property type="project" value="UniProtKB-UniRule"/>
</dbReference>